<proteinExistence type="predicted"/>
<dbReference type="InterPro" id="IPR000160">
    <property type="entry name" value="GGDEF_dom"/>
</dbReference>
<feature type="transmembrane region" description="Helical" evidence="1">
    <location>
        <begin position="234"/>
        <end position="251"/>
    </location>
</feature>
<dbReference type="Proteomes" id="UP000297907">
    <property type="component" value="Unassembled WGS sequence"/>
</dbReference>
<dbReference type="SMART" id="SM00267">
    <property type="entry name" value="GGDEF"/>
    <property type="match status" value="1"/>
</dbReference>
<gene>
    <name evidence="4" type="ORF">E3O42_03850</name>
</gene>
<dbReference type="InterPro" id="IPR001633">
    <property type="entry name" value="EAL_dom"/>
</dbReference>
<dbReference type="PROSITE" id="PS50887">
    <property type="entry name" value="GGDEF"/>
    <property type="match status" value="1"/>
</dbReference>
<dbReference type="RefSeq" id="WP_134452614.1">
    <property type="nucleotide sequence ID" value="NZ_SOFL01000009.1"/>
</dbReference>
<evidence type="ECO:0000259" key="2">
    <source>
        <dbReference type="PROSITE" id="PS50883"/>
    </source>
</evidence>
<feature type="domain" description="GGDEF" evidence="3">
    <location>
        <begin position="208"/>
        <end position="327"/>
    </location>
</feature>
<name>A0A4R8WD09_9MICO</name>
<feature type="transmembrane region" description="Helical" evidence="1">
    <location>
        <begin position="85"/>
        <end position="102"/>
    </location>
</feature>
<dbReference type="Pfam" id="PF00563">
    <property type="entry name" value="EAL"/>
    <property type="match status" value="1"/>
</dbReference>
<evidence type="ECO:0000256" key="1">
    <source>
        <dbReference type="SAM" id="Phobius"/>
    </source>
</evidence>
<dbReference type="PROSITE" id="PS50883">
    <property type="entry name" value="EAL"/>
    <property type="match status" value="1"/>
</dbReference>
<dbReference type="InterPro" id="IPR050706">
    <property type="entry name" value="Cyclic-di-GMP_PDE-like"/>
</dbReference>
<accession>A0A4R8WD09</accession>
<dbReference type="PANTHER" id="PTHR33121">
    <property type="entry name" value="CYCLIC DI-GMP PHOSPHODIESTERASE PDEF"/>
    <property type="match status" value="1"/>
</dbReference>
<dbReference type="OrthoDB" id="23692at2"/>
<dbReference type="PANTHER" id="PTHR33121:SF79">
    <property type="entry name" value="CYCLIC DI-GMP PHOSPHODIESTERASE PDED-RELATED"/>
    <property type="match status" value="1"/>
</dbReference>
<dbReference type="SMART" id="SM00052">
    <property type="entry name" value="EAL"/>
    <property type="match status" value="1"/>
</dbReference>
<keyword evidence="1" id="KW-1133">Transmembrane helix</keyword>
<dbReference type="Gene3D" id="3.20.20.450">
    <property type="entry name" value="EAL domain"/>
    <property type="match status" value="1"/>
</dbReference>
<feature type="transmembrane region" description="Helical" evidence="1">
    <location>
        <begin position="155"/>
        <end position="173"/>
    </location>
</feature>
<dbReference type="InterPro" id="IPR043128">
    <property type="entry name" value="Rev_trsase/Diguanyl_cyclase"/>
</dbReference>
<reference evidence="4 5" key="1">
    <citation type="submission" date="2019-03" db="EMBL/GenBank/DDBJ databases">
        <title>Genomics of glacier-inhabiting Cryobacterium strains.</title>
        <authorList>
            <person name="Liu Q."/>
            <person name="Xin Y.-H."/>
        </authorList>
    </citation>
    <scope>NUCLEOTIDE SEQUENCE [LARGE SCALE GENOMIC DNA]</scope>
    <source>
        <strain evidence="4 5">RHLS22-1</strain>
    </source>
</reference>
<dbReference type="Pfam" id="PF00990">
    <property type="entry name" value="GGDEF"/>
    <property type="match status" value="1"/>
</dbReference>
<feature type="transmembrane region" description="Helical" evidence="1">
    <location>
        <begin position="53"/>
        <end position="73"/>
    </location>
</feature>
<feature type="transmembrane region" description="Helical" evidence="1">
    <location>
        <begin position="131"/>
        <end position="149"/>
    </location>
</feature>
<evidence type="ECO:0000259" key="3">
    <source>
        <dbReference type="PROSITE" id="PS50887"/>
    </source>
</evidence>
<dbReference type="InterPro" id="IPR029787">
    <property type="entry name" value="Nucleotide_cyclase"/>
</dbReference>
<organism evidence="4 5">
    <name type="scientific">Cryobacterium adonitolivorans</name>
    <dbReference type="NCBI Taxonomy" id="1259189"/>
    <lineage>
        <taxon>Bacteria</taxon>
        <taxon>Bacillati</taxon>
        <taxon>Actinomycetota</taxon>
        <taxon>Actinomycetes</taxon>
        <taxon>Micrococcales</taxon>
        <taxon>Microbacteriaceae</taxon>
        <taxon>Cryobacterium</taxon>
    </lineage>
</organism>
<keyword evidence="5" id="KW-1185">Reference proteome</keyword>
<keyword evidence="1" id="KW-0472">Membrane</keyword>
<comment type="caution">
    <text evidence="4">The sequence shown here is derived from an EMBL/GenBank/DDBJ whole genome shotgun (WGS) entry which is preliminary data.</text>
</comment>
<feature type="transmembrane region" description="Helical" evidence="1">
    <location>
        <begin position="20"/>
        <end position="41"/>
    </location>
</feature>
<dbReference type="Gene3D" id="3.30.70.270">
    <property type="match status" value="1"/>
</dbReference>
<dbReference type="GO" id="GO:0071111">
    <property type="term" value="F:cyclic-guanylate-specific phosphodiesterase activity"/>
    <property type="evidence" value="ECO:0007669"/>
    <property type="project" value="InterPro"/>
</dbReference>
<dbReference type="EMBL" id="SOFL01000009">
    <property type="protein sequence ID" value="TFC05153.1"/>
    <property type="molecule type" value="Genomic_DNA"/>
</dbReference>
<dbReference type="AlphaFoldDB" id="A0A4R8WD09"/>
<protein>
    <submittedName>
        <fullName evidence="4">GGDEF domain-containing protein</fullName>
    </submittedName>
</protein>
<feature type="domain" description="EAL" evidence="2">
    <location>
        <begin position="328"/>
        <end position="584"/>
    </location>
</feature>
<dbReference type="CDD" id="cd01948">
    <property type="entry name" value="EAL"/>
    <property type="match status" value="1"/>
</dbReference>
<evidence type="ECO:0000313" key="5">
    <source>
        <dbReference type="Proteomes" id="UP000297907"/>
    </source>
</evidence>
<sequence length="589" mass="62794">MARSAQRPGVGYHPGLFNAAESAGILLGVAQVGFGLPLFLYAWYESVQSDEPLVVLLAVGAALLVSGVLSAAFRRRMRVPLRHLILCWMSVMGLLCQAATGADPITFTFAWTPSLLALIAFAVIPAAQSLIYPIVFIPLSLITLALHSGSNPADVAMSSLLMLSTGLGLTWFARSALLAETDELTRIPNFAGFEQVLSAAMRDNAPTQPLSLVRLDINEFALVNRREGREGGDAAIVAFVAGVSAVLPAAATMGRMEGDAFAILLPSFTAADTRDLLVRVQGHVAGFSAGISSREGSESESEFFGRAGKALFEAQRVGRGKIITHGGFYASPAAVRDGLRNGEFFLLFQAVIDLATGVAIGAEALVRWQHPTRGLVSPAEFIPLCEASGSIVVLGQWVVRESIAEAANWRRLRRWEHEEVSVSINASARELASTGYGEFVLAECATAGLPPAQVCIEVTETDFGTDAAVVRANIRVLRGAGVLISMDDFGTGHSSLSRLTEIDLDVIKIDQSFVAVIDTQLDSPVADLTIKLAAALDLQVVAEGVETEAQAQWLRERGCLLAQGYLYSRPVAADEFVARFLVQPSSTRP</sequence>
<dbReference type="SUPFAM" id="SSF55073">
    <property type="entry name" value="Nucleotide cyclase"/>
    <property type="match status" value="1"/>
</dbReference>
<dbReference type="InterPro" id="IPR035919">
    <property type="entry name" value="EAL_sf"/>
</dbReference>
<feature type="transmembrane region" description="Helical" evidence="1">
    <location>
        <begin position="108"/>
        <end position="124"/>
    </location>
</feature>
<keyword evidence="1" id="KW-0812">Transmembrane</keyword>
<dbReference type="SUPFAM" id="SSF141868">
    <property type="entry name" value="EAL domain-like"/>
    <property type="match status" value="1"/>
</dbReference>
<evidence type="ECO:0000313" key="4">
    <source>
        <dbReference type="EMBL" id="TFC05153.1"/>
    </source>
</evidence>